<gene>
    <name evidence="7" type="ORF">DX873_09315</name>
</gene>
<dbReference type="OrthoDB" id="9804278at2"/>
<evidence type="ECO:0000259" key="6">
    <source>
        <dbReference type="Pfam" id="PF10150"/>
    </source>
</evidence>
<dbReference type="EMBL" id="QTJX01000002">
    <property type="protein sequence ID" value="RDY59564.1"/>
    <property type="molecule type" value="Genomic_DNA"/>
</dbReference>
<feature type="domain" description="RNA-binding protein AU-1/Ribonuclease E/G" evidence="6">
    <location>
        <begin position="143"/>
        <end position="413"/>
    </location>
</feature>
<evidence type="ECO:0000256" key="1">
    <source>
        <dbReference type="ARBA" id="ARBA00001946"/>
    </source>
</evidence>
<dbReference type="Gene3D" id="2.40.50.140">
    <property type="entry name" value="Nucleic acid-binding proteins"/>
    <property type="match status" value="1"/>
</dbReference>
<dbReference type="Pfam" id="PF10150">
    <property type="entry name" value="RNase_E_G"/>
    <property type="match status" value="1"/>
</dbReference>
<dbReference type="GO" id="GO:0005737">
    <property type="term" value="C:cytoplasm"/>
    <property type="evidence" value="ECO:0007669"/>
    <property type="project" value="TreeGrafter"/>
</dbReference>
<reference evidence="7 8" key="1">
    <citation type="submission" date="2018-08" db="EMBL/GenBank/DDBJ databases">
        <title>Muricauda nanhaiensis sp. nov., isolated from seawater of the South China Sea.</title>
        <authorList>
            <person name="Dang Y."/>
        </authorList>
    </citation>
    <scope>NUCLEOTIDE SEQUENCE [LARGE SCALE GENOMIC DNA]</scope>
    <source>
        <strain evidence="7 8">SM1704</strain>
    </source>
</reference>
<evidence type="ECO:0000256" key="2">
    <source>
        <dbReference type="ARBA" id="ARBA00022723"/>
    </source>
</evidence>
<keyword evidence="3" id="KW-0378">Hydrolase</keyword>
<dbReference type="NCBIfam" id="TIGR00757">
    <property type="entry name" value="RNaseEG"/>
    <property type="match status" value="1"/>
</dbReference>
<dbReference type="InterPro" id="IPR012340">
    <property type="entry name" value="NA-bd_OB-fold"/>
</dbReference>
<dbReference type="GO" id="GO:0006364">
    <property type="term" value="P:rRNA processing"/>
    <property type="evidence" value="ECO:0007669"/>
    <property type="project" value="TreeGrafter"/>
</dbReference>
<comment type="cofactor">
    <cofactor evidence="1">
        <name>Mg(2+)</name>
        <dbReference type="ChEBI" id="CHEBI:18420"/>
    </cofactor>
</comment>
<dbReference type="GO" id="GO:0046872">
    <property type="term" value="F:metal ion binding"/>
    <property type="evidence" value="ECO:0007669"/>
    <property type="project" value="UniProtKB-KW"/>
</dbReference>
<keyword evidence="2" id="KW-0479">Metal-binding</keyword>
<evidence type="ECO:0000256" key="3">
    <source>
        <dbReference type="ARBA" id="ARBA00022801"/>
    </source>
</evidence>
<protein>
    <submittedName>
        <fullName evidence="7">Ribonuclease E/G</fullName>
    </submittedName>
</protein>
<organism evidence="7 8">
    <name type="scientific">Flagellimonas nanhaiensis</name>
    <dbReference type="NCBI Taxonomy" id="2292706"/>
    <lineage>
        <taxon>Bacteria</taxon>
        <taxon>Pseudomonadati</taxon>
        <taxon>Bacteroidota</taxon>
        <taxon>Flavobacteriia</taxon>
        <taxon>Flavobacteriales</taxon>
        <taxon>Flavobacteriaceae</taxon>
        <taxon>Flagellimonas</taxon>
    </lineage>
</organism>
<keyword evidence="8" id="KW-1185">Reference proteome</keyword>
<proteinExistence type="predicted"/>
<dbReference type="PANTHER" id="PTHR30001:SF0">
    <property type="entry name" value="RIBONUCLEASE G"/>
    <property type="match status" value="1"/>
</dbReference>
<comment type="caution">
    <text evidence="7">The sequence shown here is derived from an EMBL/GenBank/DDBJ whole genome shotgun (WGS) entry which is preliminary data.</text>
</comment>
<dbReference type="GO" id="GO:0004540">
    <property type="term" value="F:RNA nuclease activity"/>
    <property type="evidence" value="ECO:0007669"/>
    <property type="project" value="InterPro"/>
</dbReference>
<dbReference type="GO" id="GO:0003723">
    <property type="term" value="F:RNA binding"/>
    <property type="evidence" value="ECO:0007669"/>
    <property type="project" value="UniProtKB-KW"/>
</dbReference>
<dbReference type="Proteomes" id="UP000261828">
    <property type="component" value="Unassembled WGS sequence"/>
</dbReference>
<dbReference type="PANTHER" id="PTHR30001">
    <property type="entry name" value="RIBONUCLEASE"/>
    <property type="match status" value="1"/>
</dbReference>
<dbReference type="GO" id="GO:0016787">
    <property type="term" value="F:hydrolase activity"/>
    <property type="evidence" value="ECO:0007669"/>
    <property type="project" value="UniProtKB-KW"/>
</dbReference>
<dbReference type="SUPFAM" id="SSF50249">
    <property type="entry name" value="Nucleic acid-binding proteins"/>
    <property type="match status" value="1"/>
</dbReference>
<dbReference type="RefSeq" id="WP_116184177.1">
    <property type="nucleotide sequence ID" value="NZ_QTJX01000002.1"/>
</dbReference>
<keyword evidence="5" id="KW-0694">RNA-binding</keyword>
<evidence type="ECO:0000256" key="5">
    <source>
        <dbReference type="ARBA" id="ARBA00022884"/>
    </source>
</evidence>
<sequence>MNRELIVRSSPNAVDFALLKDGKLIELHKDEDDNNFSVGDIFLAKIRKPVTGLNAAFVNVGYEKDAFLHYHDLGPQLSSMLKFIKKIRTGKLKEYSLKDFPFEKDIDKNGSINDVIKANQSLLVQIVKEPISTKGPRISSELSIAGRYLVMVPFSDRVSVSQKIGSKEEKDRLIRLVKSIKPKGFGVIIRTVAEGKKVAELDKDLQNLLSKWTTMCKKLHRAPHPSKVLVEVNRASSILRDVFNDSFTGIHVDDETLHNHIKDYLHEIAPKKESIVKLYSGSAPIFEKFGIERQIKTSFGRTASMSRGAYLVIEHTEALHVIDVNSGNRSNKAKNQEDTALEVNLLAASEIARQLRLRDMGGIIVVDFIDMTKGEHRRKLFDHLREEMKDDRAKHKILPPSKFGLVQITRQRVRPEMNIKTSEESPNVSGAEVEAPIVLIDKIQADLERILKGNQSENGIVLNLHPFIAAYMTKGFPSIRTKWFKTYKKWVKIQPRDAYKYLEYRFKDKDGKTIR</sequence>
<evidence type="ECO:0000313" key="7">
    <source>
        <dbReference type="EMBL" id="RDY59564.1"/>
    </source>
</evidence>
<accession>A0A371JPX0</accession>
<dbReference type="AlphaFoldDB" id="A0A371JPX0"/>
<evidence type="ECO:0000256" key="4">
    <source>
        <dbReference type="ARBA" id="ARBA00022842"/>
    </source>
</evidence>
<name>A0A371JPX0_9FLAO</name>
<keyword evidence="4" id="KW-0460">Magnesium</keyword>
<dbReference type="InterPro" id="IPR004659">
    <property type="entry name" value="RNase_E/G"/>
</dbReference>
<evidence type="ECO:0000313" key="8">
    <source>
        <dbReference type="Proteomes" id="UP000261828"/>
    </source>
</evidence>
<dbReference type="CDD" id="cd04453">
    <property type="entry name" value="S1_RNase_E"/>
    <property type="match status" value="1"/>
</dbReference>
<dbReference type="InterPro" id="IPR019307">
    <property type="entry name" value="RNA-bd_AU-1/RNase_E/G"/>
</dbReference>